<comment type="caution">
    <text evidence="1">The sequence shown here is derived from an EMBL/GenBank/DDBJ whole genome shotgun (WGS) entry which is preliminary data.</text>
</comment>
<dbReference type="OrthoDB" id="880094at2"/>
<accession>A0A246FI37</accession>
<protein>
    <submittedName>
        <fullName evidence="1">Uncharacterized protein</fullName>
    </submittedName>
</protein>
<evidence type="ECO:0000313" key="1">
    <source>
        <dbReference type="EMBL" id="OWP62193.1"/>
    </source>
</evidence>
<sequence>MKNPIRLPNFLRSAGQTSKLAAWQTGRLFRKAAQSALDAVQDVLRAEVVQGNGELVREFVVGKALPVARALLLERMAARLLLRLGLRGALASNVVGWILPLVVEQLLKAGHKSGLFEKVSQHATVQDTLQRLDELRAATWKRLAPDHGTGAEVLPDDTSLPPQLSA</sequence>
<gene>
    <name evidence="1" type="ORF">CDA63_15335</name>
</gene>
<dbReference type="Proteomes" id="UP000197277">
    <property type="component" value="Unassembled WGS sequence"/>
</dbReference>
<dbReference type="RefSeq" id="WP_088465339.1">
    <property type="nucleotide sequence ID" value="NZ_NIRR01000030.1"/>
</dbReference>
<name>A0A246FI37_9BACT</name>
<proteinExistence type="predicted"/>
<dbReference type="AlphaFoldDB" id="A0A246FI37"/>
<keyword evidence="2" id="KW-1185">Reference proteome</keyword>
<reference evidence="1 2" key="1">
    <citation type="submission" date="2017-06" db="EMBL/GenBank/DDBJ databases">
        <title>Hymenobacter amundsenii sp. nov. isolated from regoliths in Antarctica.</title>
        <authorList>
            <person name="Sedlacek I."/>
            <person name="Kralova S."/>
            <person name="Pantucek R."/>
            <person name="Svec P."/>
            <person name="Holochova P."/>
            <person name="Stankova E."/>
            <person name="Vrbovska V."/>
            <person name="Busse H.-J."/>
        </authorList>
    </citation>
    <scope>NUCLEOTIDE SEQUENCE [LARGE SCALE GENOMIC DNA]</scope>
    <source>
        <strain evidence="1 2">CCM 8682</strain>
    </source>
</reference>
<evidence type="ECO:0000313" key="2">
    <source>
        <dbReference type="Proteomes" id="UP000197277"/>
    </source>
</evidence>
<organism evidence="1 2">
    <name type="scientific">Hymenobacter amundsenii</name>
    <dbReference type="NCBI Taxonomy" id="2006685"/>
    <lineage>
        <taxon>Bacteria</taxon>
        <taxon>Pseudomonadati</taxon>
        <taxon>Bacteroidota</taxon>
        <taxon>Cytophagia</taxon>
        <taxon>Cytophagales</taxon>
        <taxon>Hymenobacteraceae</taxon>
        <taxon>Hymenobacter</taxon>
    </lineage>
</organism>
<dbReference type="EMBL" id="NIRR01000030">
    <property type="protein sequence ID" value="OWP62193.1"/>
    <property type="molecule type" value="Genomic_DNA"/>
</dbReference>